<dbReference type="STRING" id="1029756.W911_13170"/>
<dbReference type="RefSeq" id="WP_023787962.1">
    <property type="nucleotide sequence ID" value="NC_022997.1"/>
</dbReference>
<dbReference type="GO" id="GO:0046872">
    <property type="term" value="F:metal ion binding"/>
    <property type="evidence" value="ECO:0007669"/>
    <property type="project" value="InterPro"/>
</dbReference>
<proteinExistence type="predicted"/>
<dbReference type="Gene3D" id="3.30.470.20">
    <property type="entry name" value="ATP-grasp fold, B domain"/>
    <property type="match status" value="1"/>
</dbReference>
<evidence type="ECO:0000313" key="4">
    <source>
        <dbReference type="Proteomes" id="UP000018542"/>
    </source>
</evidence>
<evidence type="ECO:0000256" key="1">
    <source>
        <dbReference type="PROSITE-ProRule" id="PRU00409"/>
    </source>
</evidence>
<dbReference type="InterPro" id="IPR003806">
    <property type="entry name" value="ATP-grasp_PylC-type"/>
</dbReference>
<keyword evidence="1" id="KW-0067">ATP-binding</keyword>
<evidence type="ECO:0000259" key="2">
    <source>
        <dbReference type="PROSITE" id="PS50975"/>
    </source>
</evidence>
<dbReference type="OrthoDB" id="1804072at2"/>
<dbReference type="PATRIC" id="fig|1029756.8.peg.2741"/>
<dbReference type="GO" id="GO:0005524">
    <property type="term" value="F:ATP binding"/>
    <property type="evidence" value="ECO:0007669"/>
    <property type="project" value="UniProtKB-UniRule"/>
</dbReference>
<evidence type="ECO:0000313" key="3">
    <source>
        <dbReference type="EMBL" id="AHB49144.1"/>
    </source>
</evidence>
<accession>V5SGR2</accession>
<dbReference type="SUPFAM" id="SSF56059">
    <property type="entry name" value="Glutathione synthetase ATP-binding domain-like"/>
    <property type="match status" value="1"/>
</dbReference>
<dbReference type="HOGENOM" id="CLU_057102_1_0_5"/>
<feature type="domain" description="ATP-grasp" evidence="2">
    <location>
        <begin position="93"/>
        <end position="287"/>
    </location>
</feature>
<reference evidence="3 4" key="1">
    <citation type="journal article" date="2014" name="Genome Announc.">
        <title>Complete Genome Sequence of Hyphomicrobium nitrativorans Strain NL23, a Denitrifying Bacterium Isolated from Biofilm of a Methanol-Fed Denitrification System Treating Seawater at the Montreal Biodome.</title>
        <authorList>
            <person name="Martineau C."/>
            <person name="Villeneuve C."/>
            <person name="Mauffrey F."/>
            <person name="Villemur R."/>
        </authorList>
    </citation>
    <scope>NUCLEOTIDE SEQUENCE [LARGE SCALE GENOMIC DNA]</scope>
    <source>
        <strain evidence="3">NL23</strain>
    </source>
</reference>
<dbReference type="AlphaFoldDB" id="V5SGR2"/>
<dbReference type="Proteomes" id="UP000018542">
    <property type="component" value="Chromosome"/>
</dbReference>
<dbReference type="KEGG" id="hni:W911_13170"/>
<gene>
    <name evidence="3" type="ORF">W911_13170</name>
</gene>
<dbReference type="InterPro" id="IPR016677">
    <property type="entry name" value="UCP016817_carboligase"/>
</dbReference>
<name>V5SGR2_9HYPH</name>
<dbReference type="EMBL" id="CP006912">
    <property type="protein sequence ID" value="AHB49144.1"/>
    <property type="molecule type" value="Genomic_DNA"/>
</dbReference>
<dbReference type="PIRSF" id="PIRSF016817">
    <property type="entry name" value="UCP016817_carboligase"/>
    <property type="match status" value="1"/>
</dbReference>
<keyword evidence="4" id="KW-1185">Reference proteome</keyword>
<dbReference type="PROSITE" id="PS50975">
    <property type="entry name" value="ATP_GRASP"/>
    <property type="match status" value="1"/>
</dbReference>
<sequence>MTGETVLIAAFSARALAASARRAGYRPLVVDCFGDTDTLACAEAAISLPARVQVGFTPRPLIAALEELTAKASSPPIGLVLGAGFECNPRLVHRLGERFRLIGNDTETIRRTKDPVHLFKVLDELGVPHPATQMEAPASTDGWLMKRIGGSGGLHIHICPQTPRPDTRRYFQRRIEGEPISLLGLVSEKSAAFAVSRQWTSPLPRRPFRYGGAAGSLLLDADLEARMIEMSLAVSEALSLCGIVSLDYLVQDGEPSLTEINPRPGASLDVFDDVSGTLFKAHVEAAQGGDPAAILSEGWHPPIARAVSVLYADRGALDIGAIDWPEWAADRPAPGTTIGRGQPLATVTAEGDDLDTVQATCQDRLGELDALLYDNSNEEEGAHR</sequence>
<keyword evidence="1" id="KW-0547">Nucleotide-binding</keyword>
<organism evidence="3 4">
    <name type="scientific">Hyphomicrobium nitrativorans NL23</name>
    <dbReference type="NCBI Taxonomy" id="1029756"/>
    <lineage>
        <taxon>Bacteria</taxon>
        <taxon>Pseudomonadati</taxon>
        <taxon>Pseudomonadota</taxon>
        <taxon>Alphaproteobacteria</taxon>
        <taxon>Hyphomicrobiales</taxon>
        <taxon>Hyphomicrobiaceae</taxon>
        <taxon>Hyphomicrobium</taxon>
    </lineage>
</organism>
<dbReference type="InterPro" id="IPR011761">
    <property type="entry name" value="ATP-grasp"/>
</dbReference>
<protein>
    <submittedName>
        <fullName evidence="3">Aldehyde oxidase</fullName>
    </submittedName>
</protein>
<dbReference type="Pfam" id="PF02655">
    <property type="entry name" value="ATP-grasp_3"/>
    <property type="match status" value="1"/>
</dbReference>